<dbReference type="InterPro" id="IPR018649">
    <property type="entry name" value="SHOCT"/>
</dbReference>
<feature type="compositionally biased region" description="Low complexity" evidence="1">
    <location>
        <begin position="72"/>
        <end position="85"/>
    </location>
</feature>
<dbReference type="EMBL" id="SOGN01000044">
    <property type="protein sequence ID" value="TFC79631.1"/>
    <property type="molecule type" value="Genomic_DNA"/>
</dbReference>
<accession>A0A4V3IHX9</accession>
<dbReference type="Pfam" id="PF09851">
    <property type="entry name" value="SHOCT"/>
    <property type="match status" value="1"/>
</dbReference>
<evidence type="ECO:0000256" key="1">
    <source>
        <dbReference type="SAM" id="MobiDB-lite"/>
    </source>
</evidence>
<proteinExistence type="predicted"/>
<dbReference type="AlphaFoldDB" id="A0A4V3IHX9"/>
<name>A0A4V3IHX9_9MICO</name>
<sequence>MRLSAPDRPQRFLVTEPRDETDDKESIVGLLKTAATAAVASSVHGRVQRRQQARWAAQDQSAAGVPAPAPPAQYATPAQPQQTYADSTPAPPAGASDRLAQLKQLGELLSAGLLTTAEFEQEKARILSV</sequence>
<feature type="region of interest" description="Disordered" evidence="1">
    <location>
        <begin position="42"/>
        <end position="95"/>
    </location>
</feature>
<protein>
    <submittedName>
        <fullName evidence="3">SHOCT domain-containing protein</fullName>
    </submittedName>
</protein>
<keyword evidence="4" id="KW-1185">Reference proteome</keyword>
<evidence type="ECO:0000313" key="4">
    <source>
        <dbReference type="Proteomes" id="UP000298433"/>
    </source>
</evidence>
<organism evidence="3 4">
    <name type="scientific">Cryobacterium cheniae</name>
    <dbReference type="NCBI Taxonomy" id="1259262"/>
    <lineage>
        <taxon>Bacteria</taxon>
        <taxon>Bacillati</taxon>
        <taxon>Actinomycetota</taxon>
        <taxon>Actinomycetes</taxon>
        <taxon>Micrococcales</taxon>
        <taxon>Microbacteriaceae</taxon>
        <taxon>Cryobacterium</taxon>
    </lineage>
</organism>
<dbReference type="OrthoDB" id="5996503at2"/>
<reference evidence="3 4" key="1">
    <citation type="submission" date="2019-03" db="EMBL/GenBank/DDBJ databases">
        <title>Genomics of glacier-inhabiting Cryobacterium strains.</title>
        <authorList>
            <person name="Liu Q."/>
            <person name="Xin Y.-H."/>
        </authorList>
    </citation>
    <scope>NUCLEOTIDE SEQUENCE [LARGE SCALE GENOMIC DNA]</scope>
    <source>
        <strain evidence="3 4">TMT2-48-2</strain>
    </source>
</reference>
<feature type="region of interest" description="Disordered" evidence="1">
    <location>
        <begin position="1"/>
        <end position="24"/>
    </location>
</feature>
<gene>
    <name evidence="3" type="ORF">E3T23_10235</name>
</gene>
<feature type="domain" description="SHOCT" evidence="2">
    <location>
        <begin position="100"/>
        <end position="127"/>
    </location>
</feature>
<feature type="compositionally biased region" description="Low complexity" evidence="1">
    <location>
        <begin position="53"/>
        <end position="63"/>
    </location>
</feature>
<evidence type="ECO:0000313" key="3">
    <source>
        <dbReference type="EMBL" id="TFC79631.1"/>
    </source>
</evidence>
<evidence type="ECO:0000259" key="2">
    <source>
        <dbReference type="Pfam" id="PF09851"/>
    </source>
</evidence>
<comment type="caution">
    <text evidence="3">The sequence shown here is derived from an EMBL/GenBank/DDBJ whole genome shotgun (WGS) entry which is preliminary data.</text>
</comment>
<dbReference type="Proteomes" id="UP000298433">
    <property type="component" value="Unassembled WGS sequence"/>
</dbReference>